<feature type="binding site" evidence="13">
    <location>
        <position position="414"/>
    </location>
    <ligand>
        <name>Mg(2+)</name>
        <dbReference type="ChEBI" id="CHEBI:18420"/>
        <label>1</label>
    </ligand>
</feature>
<evidence type="ECO:0000256" key="7">
    <source>
        <dbReference type="ARBA" id="ARBA00022741"/>
    </source>
</evidence>
<accession>E6W5Q2</accession>
<dbReference type="GO" id="GO:0006430">
    <property type="term" value="P:lysyl-tRNA aminoacylation"/>
    <property type="evidence" value="ECO:0007669"/>
    <property type="project" value="UniProtKB-UniRule"/>
</dbReference>
<dbReference type="GO" id="GO:0004824">
    <property type="term" value="F:lysine-tRNA ligase activity"/>
    <property type="evidence" value="ECO:0007669"/>
    <property type="project" value="UniProtKB-UniRule"/>
</dbReference>
<dbReference type="HOGENOM" id="CLU_008255_6_0_0"/>
<evidence type="ECO:0000256" key="9">
    <source>
        <dbReference type="ARBA" id="ARBA00022842"/>
    </source>
</evidence>
<dbReference type="EC" id="6.1.1.6" evidence="13"/>
<dbReference type="FunFam" id="2.40.50.140:FF:000024">
    <property type="entry name" value="Lysine--tRNA ligase"/>
    <property type="match status" value="1"/>
</dbReference>
<organism evidence="16 17">
    <name type="scientific">Desulfurispirillum indicum (strain ATCC BAA-1389 / DSM 22839 / S5)</name>
    <dbReference type="NCBI Taxonomy" id="653733"/>
    <lineage>
        <taxon>Bacteria</taxon>
        <taxon>Pseudomonadati</taxon>
        <taxon>Chrysiogenota</taxon>
        <taxon>Chrysiogenia</taxon>
        <taxon>Chrysiogenales</taxon>
        <taxon>Chrysiogenaceae</taxon>
        <taxon>Desulfurispirillum</taxon>
    </lineage>
</organism>
<evidence type="ECO:0000256" key="13">
    <source>
        <dbReference type="HAMAP-Rule" id="MF_00252"/>
    </source>
</evidence>
<dbReference type="Gene3D" id="2.40.50.140">
    <property type="entry name" value="Nucleic acid-binding proteins"/>
    <property type="match status" value="1"/>
</dbReference>
<evidence type="ECO:0000256" key="4">
    <source>
        <dbReference type="ARBA" id="ARBA00022490"/>
    </source>
</evidence>
<keyword evidence="7 13" id="KW-0547">Nucleotide-binding</keyword>
<dbReference type="CDD" id="cd04322">
    <property type="entry name" value="LysRS_N"/>
    <property type="match status" value="1"/>
</dbReference>
<protein>
    <recommendedName>
        <fullName evidence="13">Lysine--tRNA ligase</fullName>
        <ecNumber evidence="13">6.1.1.6</ecNumber>
    </recommendedName>
    <alternativeName>
        <fullName evidence="13">Lysyl-tRNA synthetase</fullName>
        <shortName evidence="13">LysRS</shortName>
    </alternativeName>
</protein>
<dbReference type="Pfam" id="PF00152">
    <property type="entry name" value="tRNA-synt_2"/>
    <property type="match status" value="1"/>
</dbReference>
<evidence type="ECO:0000259" key="15">
    <source>
        <dbReference type="PROSITE" id="PS50862"/>
    </source>
</evidence>
<evidence type="ECO:0000313" key="17">
    <source>
        <dbReference type="Proteomes" id="UP000002572"/>
    </source>
</evidence>
<comment type="subcellular location">
    <subcellularLocation>
        <location evidence="1 13">Cytoplasm</location>
    </subcellularLocation>
</comment>
<keyword evidence="6 13" id="KW-0479">Metal-binding</keyword>
<dbReference type="PROSITE" id="PS50862">
    <property type="entry name" value="AA_TRNA_LIGASE_II"/>
    <property type="match status" value="1"/>
</dbReference>
<evidence type="ECO:0000256" key="1">
    <source>
        <dbReference type="ARBA" id="ARBA00004496"/>
    </source>
</evidence>
<evidence type="ECO:0000256" key="3">
    <source>
        <dbReference type="ARBA" id="ARBA00011738"/>
    </source>
</evidence>
<dbReference type="InParanoid" id="E6W5Q2"/>
<evidence type="ECO:0000256" key="6">
    <source>
        <dbReference type="ARBA" id="ARBA00022723"/>
    </source>
</evidence>
<dbReference type="GO" id="GO:0005829">
    <property type="term" value="C:cytosol"/>
    <property type="evidence" value="ECO:0007669"/>
    <property type="project" value="TreeGrafter"/>
</dbReference>
<name>E6W5Q2_DESIS</name>
<dbReference type="EMBL" id="CP002432">
    <property type="protein sequence ID" value="ADU66083.1"/>
    <property type="molecule type" value="Genomic_DNA"/>
</dbReference>
<dbReference type="InterPro" id="IPR004365">
    <property type="entry name" value="NA-bd_OB_tRNA"/>
</dbReference>
<evidence type="ECO:0000256" key="5">
    <source>
        <dbReference type="ARBA" id="ARBA00022598"/>
    </source>
</evidence>
<keyword evidence="5 13" id="KW-0436">Ligase</keyword>
<dbReference type="SUPFAM" id="SSF50249">
    <property type="entry name" value="Nucleic acid-binding proteins"/>
    <property type="match status" value="1"/>
</dbReference>
<dbReference type="InterPro" id="IPR012340">
    <property type="entry name" value="NA-bd_OB-fold"/>
</dbReference>
<dbReference type="FunCoup" id="E6W5Q2">
    <property type="interactions" value="573"/>
</dbReference>
<dbReference type="InterPro" id="IPR006195">
    <property type="entry name" value="aa-tRNA-synth_II"/>
</dbReference>
<dbReference type="InterPro" id="IPR045864">
    <property type="entry name" value="aa-tRNA-synth_II/BPL/LPL"/>
</dbReference>
<keyword evidence="9 13" id="KW-0460">Magnesium</keyword>
<evidence type="ECO:0000256" key="2">
    <source>
        <dbReference type="ARBA" id="ARBA00008226"/>
    </source>
</evidence>
<gene>
    <name evidence="13" type="primary">lysS</name>
    <name evidence="16" type="ordered locus">Selin_1348</name>
</gene>
<feature type="binding site" evidence="13">
    <location>
        <position position="407"/>
    </location>
    <ligand>
        <name>Mg(2+)</name>
        <dbReference type="ChEBI" id="CHEBI:18420"/>
        <label>1</label>
    </ligand>
</feature>
<comment type="similarity">
    <text evidence="2 13">Belongs to the class-II aminoacyl-tRNA synthetase family.</text>
</comment>
<dbReference type="Gene3D" id="3.30.930.10">
    <property type="entry name" value="Bira Bifunctional Protein, Domain 2"/>
    <property type="match status" value="1"/>
</dbReference>
<dbReference type="InterPro" id="IPR004364">
    <property type="entry name" value="Aa-tRNA-synt_II"/>
</dbReference>
<evidence type="ECO:0000256" key="10">
    <source>
        <dbReference type="ARBA" id="ARBA00022917"/>
    </source>
</evidence>
<dbReference type="PANTHER" id="PTHR42918:SF15">
    <property type="entry name" value="LYSINE--TRNA LIGASE, CHLOROPLASTIC_MITOCHONDRIAL"/>
    <property type="match status" value="1"/>
</dbReference>
<dbReference type="PRINTS" id="PR00982">
    <property type="entry name" value="TRNASYNTHLYS"/>
</dbReference>
<dbReference type="NCBIfam" id="NF001756">
    <property type="entry name" value="PRK00484.1"/>
    <property type="match status" value="1"/>
</dbReference>
<dbReference type="InterPro" id="IPR044136">
    <property type="entry name" value="Lys-tRNA-ligase_II_N"/>
</dbReference>
<dbReference type="GO" id="GO:0042803">
    <property type="term" value="F:protein homodimerization activity"/>
    <property type="evidence" value="ECO:0007669"/>
    <property type="project" value="UniProtKB-ARBA"/>
</dbReference>
<dbReference type="GO" id="GO:0000287">
    <property type="term" value="F:magnesium ion binding"/>
    <property type="evidence" value="ECO:0007669"/>
    <property type="project" value="UniProtKB-UniRule"/>
</dbReference>
<comment type="catalytic activity">
    <reaction evidence="12 13 14">
        <text>tRNA(Lys) + L-lysine + ATP = L-lysyl-tRNA(Lys) + AMP + diphosphate</text>
        <dbReference type="Rhea" id="RHEA:20792"/>
        <dbReference type="Rhea" id="RHEA-COMP:9696"/>
        <dbReference type="Rhea" id="RHEA-COMP:9697"/>
        <dbReference type="ChEBI" id="CHEBI:30616"/>
        <dbReference type="ChEBI" id="CHEBI:32551"/>
        <dbReference type="ChEBI" id="CHEBI:33019"/>
        <dbReference type="ChEBI" id="CHEBI:78442"/>
        <dbReference type="ChEBI" id="CHEBI:78529"/>
        <dbReference type="ChEBI" id="CHEBI:456215"/>
        <dbReference type="EC" id="6.1.1.6"/>
    </reaction>
</comment>
<evidence type="ECO:0000256" key="8">
    <source>
        <dbReference type="ARBA" id="ARBA00022840"/>
    </source>
</evidence>
<evidence type="ECO:0000256" key="14">
    <source>
        <dbReference type="RuleBase" id="RU000336"/>
    </source>
</evidence>
<dbReference type="Pfam" id="PF01336">
    <property type="entry name" value="tRNA_anti-codon"/>
    <property type="match status" value="1"/>
</dbReference>
<sequence>MMEQDSNEQIEQRKLKLSQLQEMGVNPYSGRSERNTDIVTIHHAHGEQDRQQLEDTRESLPRYTIAGRIMALRSFGKAAFVKLRDRTGSVQAYVARDDIGSDAFGQFKKIEVGDIIEVCGFPFRTKTDELSLHATTCRLLVKAVRPLPEKWHGLKDRETCYRQRYVDLMVNEESRERFLMRGRIVKFIRDYFTARDYLEVETPMMHPLLGGAAAKPFVTHHNTLDMDLYLRIAPELYLKRLVVGGFDRVFEINRNFRNEGISPKHNPEFTMIEWYQAYATYHDLMDLTEDMLCTMARQLLGSDTITYGEHQIRLQAPFPRLTIRQALLQYSHLTEAELEDVQSLQRLLKELGVDGEHMSHERILFALFEELVESKLIQPTFIVDFPKEISPLAKSHQDNPDITERFELFVAGWELCNGFTELNDPVDQYERFLKQVEAKQSGDEEATDMDLDYIRALEYGLPPTAGEGMGIDRLVMLMTNAQTIRDVILFPHMRPEHI</sequence>
<dbReference type="STRING" id="653733.Selin_1348"/>
<keyword evidence="17" id="KW-1185">Reference proteome</keyword>
<feature type="binding site" evidence="13">
    <location>
        <position position="414"/>
    </location>
    <ligand>
        <name>Mg(2+)</name>
        <dbReference type="ChEBI" id="CHEBI:18420"/>
        <label>2</label>
    </ligand>
</feature>
<reference evidence="16 17" key="1">
    <citation type="submission" date="2010-12" db="EMBL/GenBank/DDBJ databases">
        <title>Complete sequence of Desulfurispirillum indicum S5.</title>
        <authorList>
            <consortium name="US DOE Joint Genome Institute"/>
            <person name="Lucas S."/>
            <person name="Copeland A."/>
            <person name="Lapidus A."/>
            <person name="Cheng J.-F."/>
            <person name="Goodwin L."/>
            <person name="Pitluck S."/>
            <person name="Chertkov O."/>
            <person name="Held B."/>
            <person name="Detter J.C."/>
            <person name="Han C."/>
            <person name="Tapia R."/>
            <person name="Land M."/>
            <person name="Hauser L."/>
            <person name="Kyrpides N."/>
            <person name="Ivanova N."/>
            <person name="Mikhailova N."/>
            <person name="Haggblom M."/>
            <person name="Rauschenbach I."/>
            <person name="Bini E."/>
            <person name="Woyke T."/>
        </authorList>
    </citation>
    <scope>NUCLEOTIDE SEQUENCE [LARGE SCALE GENOMIC DNA]</scope>
    <source>
        <strain evidence="17">ATCC BAA-1389 / DSM 22839 / S5</strain>
    </source>
</reference>
<evidence type="ECO:0000313" key="16">
    <source>
        <dbReference type="EMBL" id="ADU66083.1"/>
    </source>
</evidence>
<dbReference type="SUPFAM" id="SSF55681">
    <property type="entry name" value="Class II aaRS and biotin synthetases"/>
    <property type="match status" value="1"/>
</dbReference>
<dbReference type="GO" id="GO:0005524">
    <property type="term" value="F:ATP binding"/>
    <property type="evidence" value="ECO:0007669"/>
    <property type="project" value="UniProtKB-UniRule"/>
</dbReference>
<dbReference type="eggNOG" id="COG1190">
    <property type="taxonomic scope" value="Bacteria"/>
</dbReference>
<dbReference type="InterPro" id="IPR018149">
    <property type="entry name" value="Lys-tRNA-synth_II_C"/>
</dbReference>
<keyword evidence="11 13" id="KW-0030">Aminoacyl-tRNA synthetase</keyword>
<keyword evidence="8 13" id="KW-0067">ATP-binding</keyword>
<dbReference type="FunFam" id="3.30.930.10:FF:000001">
    <property type="entry name" value="Lysine--tRNA ligase"/>
    <property type="match status" value="1"/>
</dbReference>
<keyword evidence="10 13" id="KW-0648">Protein biosynthesis</keyword>
<dbReference type="RefSeq" id="WP_013505964.1">
    <property type="nucleotide sequence ID" value="NC_014836.1"/>
</dbReference>
<feature type="domain" description="Aminoacyl-transfer RNA synthetases class-II family profile" evidence="15">
    <location>
        <begin position="178"/>
        <end position="495"/>
    </location>
</feature>
<keyword evidence="4 13" id="KW-0963">Cytoplasm</keyword>
<proteinExistence type="inferred from homology"/>
<dbReference type="PANTHER" id="PTHR42918">
    <property type="entry name" value="LYSYL-TRNA SYNTHETASE"/>
    <property type="match status" value="1"/>
</dbReference>
<comment type="subunit">
    <text evidence="3 13">Homodimer.</text>
</comment>
<dbReference type="Proteomes" id="UP000002572">
    <property type="component" value="Chromosome"/>
</dbReference>
<evidence type="ECO:0000256" key="12">
    <source>
        <dbReference type="ARBA" id="ARBA00048573"/>
    </source>
</evidence>
<comment type="cofactor">
    <cofactor evidence="13 14">
        <name>Mg(2+)</name>
        <dbReference type="ChEBI" id="CHEBI:18420"/>
    </cofactor>
    <text evidence="13 14">Binds 3 Mg(2+) ions per subunit.</text>
</comment>
<dbReference type="AlphaFoldDB" id="E6W5Q2"/>
<dbReference type="KEGG" id="din:Selin_1348"/>
<evidence type="ECO:0000256" key="11">
    <source>
        <dbReference type="ARBA" id="ARBA00023146"/>
    </source>
</evidence>
<dbReference type="NCBIfam" id="TIGR00499">
    <property type="entry name" value="lysS_bact"/>
    <property type="match status" value="1"/>
</dbReference>
<dbReference type="InterPro" id="IPR002313">
    <property type="entry name" value="Lys-tRNA-ligase_II"/>
</dbReference>
<dbReference type="CDD" id="cd00775">
    <property type="entry name" value="LysRS_core"/>
    <property type="match status" value="1"/>
</dbReference>
<dbReference type="GO" id="GO:0000049">
    <property type="term" value="F:tRNA binding"/>
    <property type="evidence" value="ECO:0007669"/>
    <property type="project" value="TreeGrafter"/>
</dbReference>
<dbReference type="HAMAP" id="MF_00252">
    <property type="entry name" value="Lys_tRNA_synth_class2"/>
    <property type="match status" value="1"/>
</dbReference>